<evidence type="ECO:0000256" key="5">
    <source>
        <dbReference type="ARBA" id="ARBA00022528"/>
    </source>
</evidence>
<dbReference type="Pfam" id="PF02777">
    <property type="entry name" value="Sod_Fe_C"/>
    <property type="match status" value="1"/>
</dbReference>
<reference evidence="14" key="1">
    <citation type="submission" date="2023-02" db="EMBL/GenBank/DDBJ databases">
        <title>Genome of toxic invasive species Heracleum sosnowskyi carries increased number of genes despite the absence of recent whole-genome duplications.</title>
        <authorList>
            <person name="Schelkunov M."/>
            <person name="Shtratnikova V."/>
            <person name="Makarenko M."/>
            <person name="Klepikova A."/>
            <person name="Omelchenko D."/>
            <person name="Novikova G."/>
            <person name="Obukhova E."/>
            <person name="Bogdanov V."/>
            <person name="Penin A."/>
            <person name="Logacheva M."/>
        </authorList>
    </citation>
    <scope>NUCLEOTIDE SEQUENCE</scope>
    <source>
        <strain evidence="14">Hsosn_3</strain>
        <tissue evidence="14">Leaf</tissue>
    </source>
</reference>
<comment type="cofactor">
    <cofactor evidence="1">
        <name>Fe cation</name>
        <dbReference type="ChEBI" id="CHEBI:24875"/>
    </cofactor>
</comment>
<reference evidence="14" key="2">
    <citation type="submission" date="2023-05" db="EMBL/GenBank/DDBJ databases">
        <authorList>
            <person name="Schelkunov M.I."/>
        </authorList>
    </citation>
    <scope>NUCLEOTIDE SEQUENCE</scope>
    <source>
        <strain evidence="14">Hsosn_3</strain>
        <tissue evidence="14">Leaf</tissue>
    </source>
</reference>
<dbReference type="SUPFAM" id="SSF46609">
    <property type="entry name" value="Fe,Mn superoxide dismutase (SOD), N-terminal domain"/>
    <property type="match status" value="1"/>
</dbReference>
<name>A0AAD8N8B4_9APIA</name>
<organism evidence="14 15">
    <name type="scientific">Heracleum sosnowskyi</name>
    <dbReference type="NCBI Taxonomy" id="360622"/>
    <lineage>
        <taxon>Eukaryota</taxon>
        <taxon>Viridiplantae</taxon>
        <taxon>Streptophyta</taxon>
        <taxon>Embryophyta</taxon>
        <taxon>Tracheophyta</taxon>
        <taxon>Spermatophyta</taxon>
        <taxon>Magnoliopsida</taxon>
        <taxon>eudicotyledons</taxon>
        <taxon>Gunneridae</taxon>
        <taxon>Pentapetalae</taxon>
        <taxon>asterids</taxon>
        <taxon>campanulids</taxon>
        <taxon>Apiales</taxon>
        <taxon>Apiaceae</taxon>
        <taxon>Apioideae</taxon>
        <taxon>apioid superclade</taxon>
        <taxon>Tordylieae</taxon>
        <taxon>Tordyliinae</taxon>
        <taxon>Heracleum</taxon>
    </lineage>
</organism>
<dbReference type="GO" id="GO:0004784">
    <property type="term" value="F:superoxide dismutase activity"/>
    <property type="evidence" value="ECO:0007669"/>
    <property type="project" value="UniProtKB-EC"/>
</dbReference>
<evidence type="ECO:0000256" key="11">
    <source>
        <dbReference type="SAM" id="MobiDB-lite"/>
    </source>
</evidence>
<evidence type="ECO:0000256" key="7">
    <source>
        <dbReference type="ARBA" id="ARBA00022723"/>
    </source>
</evidence>
<dbReference type="GO" id="GO:0009416">
    <property type="term" value="P:response to light stimulus"/>
    <property type="evidence" value="ECO:0007669"/>
    <property type="project" value="UniProtKB-ARBA"/>
</dbReference>
<dbReference type="Gene3D" id="1.10.287.990">
    <property type="entry name" value="Fe,Mn superoxide dismutase (SOD) domain"/>
    <property type="match status" value="1"/>
</dbReference>
<feature type="domain" description="Manganese/iron superoxide dismutase C-terminal" evidence="13">
    <location>
        <begin position="140"/>
        <end position="257"/>
    </location>
</feature>
<comment type="subcellular location">
    <subcellularLocation>
        <location evidence="2">Plastid</location>
        <location evidence="2">Chloroplast</location>
    </subcellularLocation>
</comment>
<feature type="compositionally biased region" description="Basic and acidic residues" evidence="11">
    <location>
        <begin position="263"/>
        <end position="280"/>
    </location>
</feature>
<evidence type="ECO:0000256" key="9">
    <source>
        <dbReference type="ARBA" id="ARBA00023004"/>
    </source>
</evidence>
<keyword evidence="9" id="KW-0408">Iron</keyword>
<evidence type="ECO:0000256" key="6">
    <source>
        <dbReference type="ARBA" id="ARBA00022640"/>
    </source>
</evidence>
<keyword evidence="7" id="KW-0479">Metal-binding</keyword>
<evidence type="ECO:0000313" key="15">
    <source>
        <dbReference type="Proteomes" id="UP001237642"/>
    </source>
</evidence>
<evidence type="ECO:0000259" key="12">
    <source>
        <dbReference type="Pfam" id="PF00081"/>
    </source>
</evidence>
<dbReference type="Gene3D" id="3.55.40.20">
    <property type="entry name" value="Iron/manganese superoxide dismutase, C-terminal domain"/>
    <property type="match status" value="1"/>
</dbReference>
<dbReference type="PROSITE" id="PS00088">
    <property type="entry name" value="SOD_MN"/>
    <property type="match status" value="1"/>
</dbReference>
<dbReference type="EMBL" id="JAUIZM010000002">
    <property type="protein sequence ID" value="KAK1399707.1"/>
    <property type="molecule type" value="Genomic_DNA"/>
</dbReference>
<evidence type="ECO:0000256" key="2">
    <source>
        <dbReference type="ARBA" id="ARBA00004229"/>
    </source>
</evidence>
<feature type="domain" description="Manganese/iron superoxide dismutase N-terminal" evidence="12">
    <location>
        <begin position="50"/>
        <end position="133"/>
    </location>
</feature>
<evidence type="ECO:0000256" key="8">
    <source>
        <dbReference type="ARBA" id="ARBA00023002"/>
    </source>
</evidence>
<dbReference type="InterPro" id="IPR001189">
    <property type="entry name" value="Mn/Fe_SOD"/>
</dbReference>
<dbReference type="FunFam" id="1.10.287.990:FF:000002">
    <property type="entry name" value="Superoxide dismutase"/>
    <property type="match status" value="1"/>
</dbReference>
<proteinExistence type="inferred from homology"/>
<keyword evidence="15" id="KW-1185">Reference proteome</keyword>
<feature type="compositionally biased region" description="Acidic residues" evidence="11">
    <location>
        <begin position="295"/>
        <end position="306"/>
    </location>
</feature>
<evidence type="ECO:0000259" key="13">
    <source>
        <dbReference type="Pfam" id="PF02777"/>
    </source>
</evidence>
<dbReference type="AlphaFoldDB" id="A0AAD8N8B4"/>
<dbReference type="InterPro" id="IPR019831">
    <property type="entry name" value="Mn/Fe_SOD_N"/>
</dbReference>
<dbReference type="FunFam" id="3.55.40.20:FF:000005">
    <property type="entry name" value="Superoxide dismutase"/>
    <property type="match status" value="1"/>
</dbReference>
<comment type="caution">
    <text evidence="14">The sequence shown here is derived from an EMBL/GenBank/DDBJ whole genome shotgun (WGS) entry which is preliminary data.</text>
</comment>
<dbReference type="SUPFAM" id="SSF54719">
    <property type="entry name" value="Fe,Mn superoxide dismutase (SOD), C-terminal domain"/>
    <property type="match status" value="1"/>
</dbReference>
<dbReference type="InterPro" id="IPR019832">
    <property type="entry name" value="Mn/Fe_SOD_C"/>
</dbReference>
<evidence type="ECO:0000256" key="10">
    <source>
        <dbReference type="ARBA" id="ARBA00049204"/>
    </source>
</evidence>
<feature type="region of interest" description="Disordered" evidence="11">
    <location>
        <begin position="263"/>
        <end position="306"/>
    </location>
</feature>
<gene>
    <name evidence="14" type="ORF">POM88_009570</name>
</gene>
<dbReference type="Pfam" id="PF00081">
    <property type="entry name" value="Sod_Fe_N"/>
    <property type="match status" value="1"/>
</dbReference>
<protein>
    <recommendedName>
        <fullName evidence="4">superoxide dismutase</fullName>
        <ecNumber evidence="4">1.15.1.1</ecNumber>
    </recommendedName>
</protein>
<comment type="catalytic activity">
    <reaction evidence="10">
        <text>2 superoxide + 2 H(+) = H2O2 + O2</text>
        <dbReference type="Rhea" id="RHEA:20696"/>
        <dbReference type="ChEBI" id="CHEBI:15378"/>
        <dbReference type="ChEBI" id="CHEBI:15379"/>
        <dbReference type="ChEBI" id="CHEBI:16240"/>
        <dbReference type="ChEBI" id="CHEBI:18421"/>
        <dbReference type="EC" id="1.15.1.1"/>
    </reaction>
</comment>
<accession>A0AAD8N8B4</accession>
<dbReference type="GO" id="GO:0046872">
    <property type="term" value="F:metal ion binding"/>
    <property type="evidence" value="ECO:0007669"/>
    <property type="project" value="UniProtKB-KW"/>
</dbReference>
<evidence type="ECO:0000256" key="1">
    <source>
        <dbReference type="ARBA" id="ARBA00001962"/>
    </source>
</evidence>
<dbReference type="EC" id="1.15.1.1" evidence="4"/>
<dbReference type="PRINTS" id="PR01703">
    <property type="entry name" value="MNSODISMTASE"/>
</dbReference>
<dbReference type="Proteomes" id="UP001237642">
    <property type="component" value="Unassembled WGS sequence"/>
</dbReference>
<dbReference type="InterPro" id="IPR036314">
    <property type="entry name" value="SOD_C_sf"/>
</dbReference>
<keyword evidence="6" id="KW-0934">Plastid</keyword>
<keyword evidence="5" id="KW-0150">Chloroplast</keyword>
<dbReference type="InterPro" id="IPR019833">
    <property type="entry name" value="Mn/Fe_SOD_BS"/>
</dbReference>
<dbReference type="PANTHER" id="PTHR42769">
    <property type="entry name" value="SUPEROXIDE DISMUTASE"/>
    <property type="match status" value="1"/>
</dbReference>
<dbReference type="PANTHER" id="PTHR42769:SF3">
    <property type="entry name" value="SUPEROXIDE DISMUTASE [FE] 2, CHLOROPLASTIC"/>
    <property type="match status" value="1"/>
</dbReference>
<dbReference type="GO" id="GO:0042644">
    <property type="term" value="C:chloroplast nucleoid"/>
    <property type="evidence" value="ECO:0007669"/>
    <property type="project" value="TreeGrafter"/>
</dbReference>
<comment type="similarity">
    <text evidence="3">Belongs to the iron/manganese superoxide dismutase family.</text>
</comment>
<sequence>MAATSTASLLTCAFLPRQGFSESTRSPVWKNKQKQCKRRYGPQVVTAKIELKPPPYMLNALEPHMSKETLEYHWGKHHRGYVDNLNKQIVGTELDGLTLEGVVLVSYNKGDILPAFNNAAQTWNHEFFWESMAPGGGGKPSGDLLKLINRDFGSFEAFVEEFKLAATSQFGSGWAWLAYKANRLDVGNAVNPLPTEEDKKLVVVKSPNAVNPLVWDYFPLLTIDVWEHSYYIDFENRRAEYISTFLEKLVSWETVSMRLEIAKSRSTERDKEAERKRREEEEANLPGGEATEMYLESEGEESEAET</sequence>
<evidence type="ECO:0000256" key="4">
    <source>
        <dbReference type="ARBA" id="ARBA00012682"/>
    </source>
</evidence>
<evidence type="ECO:0000313" key="14">
    <source>
        <dbReference type="EMBL" id="KAK1399707.1"/>
    </source>
</evidence>
<dbReference type="InterPro" id="IPR036324">
    <property type="entry name" value="Mn/Fe_SOD_N_sf"/>
</dbReference>
<evidence type="ECO:0000256" key="3">
    <source>
        <dbReference type="ARBA" id="ARBA00008714"/>
    </source>
</evidence>
<keyword evidence="8" id="KW-0560">Oxidoreductase</keyword>